<name>A0A8X8BES7_BRACI</name>
<sequence>MVLASRATELSIRGLSAAVVELVNRLNHLTNSMDLMIQWRLEAEKHAEKMSNDEYDDHIFGGAAEQRLPMEDNQQLLYQNPSKQPIQVHKSTSEPGRNDTMLGYWGTNLIMPNHDSLVRKVDMPLFDDQKLELIALSLEGGCSYTPKKCLAVIIQTGSVANYVRCYEELSYFEILFGGLRQEMQEIFIMKEPRGLTHMIATILQMEDVLFCNAMTLNKTPNQTV</sequence>
<dbReference type="AlphaFoldDB" id="A0A8X8BES7"/>
<dbReference type="EMBL" id="JAAMPC010000001">
    <property type="protein sequence ID" value="KAG2331793.1"/>
    <property type="molecule type" value="Genomic_DNA"/>
</dbReference>
<reference evidence="1 2" key="1">
    <citation type="submission" date="2020-02" db="EMBL/GenBank/DDBJ databases">
        <authorList>
            <person name="Ma Q."/>
            <person name="Huang Y."/>
            <person name="Song X."/>
            <person name="Pei D."/>
        </authorList>
    </citation>
    <scope>NUCLEOTIDE SEQUENCE [LARGE SCALE GENOMIC DNA]</scope>
    <source>
        <strain evidence="1">Sxm20200214</strain>
        <tissue evidence="1">Leaf</tissue>
    </source>
</reference>
<protein>
    <submittedName>
        <fullName evidence="1">Uncharacterized protein</fullName>
    </submittedName>
</protein>
<dbReference type="Proteomes" id="UP000886595">
    <property type="component" value="Unassembled WGS sequence"/>
</dbReference>
<keyword evidence="2" id="KW-1185">Reference proteome</keyword>
<gene>
    <name evidence="1" type="ORF">Bca52824_002973</name>
</gene>
<accession>A0A8X8BES7</accession>
<evidence type="ECO:0000313" key="1">
    <source>
        <dbReference type="EMBL" id="KAG2331793.1"/>
    </source>
</evidence>
<evidence type="ECO:0000313" key="2">
    <source>
        <dbReference type="Proteomes" id="UP000886595"/>
    </source>
</evidence>
<organism evidence="1 2">
    <name type="scientific">Brassica carinata</name>
    <name type="common">Ethiopian mustard</name>
    <name type="synonym">Abyssinian cabbage</name>
    <dbReference type="NCBI Taxonomy" id="52824"/>
    <lineage>
        <taxon>Eukaryota</taxon>
        <taxon>Viridiplantae</taxon>
        <taxon>Streptophyta</taxon>
        <taxon>Embryophyta</taxon>
        <taxon>Tracheophyta</taxon>
        <taxon>Spermatophyta</taxon>
        <taxon>Magnoliopsida</taxon>
        <taxon>eudicotyledons</taxon>
        <taxon>Gunneridae</taxon>
        <taxon>Pentapetalae</taxon>
        <taxon>rosids</taxon>
        <taxon>malvids</taxon>
        <taxon>Brassicales</taxon>
        <taxon>Brassicaceae</taxon>
        <taxon>Brassiceae</taxon>
        <taxon>Brassica</taxon>
    </lineage>
</organism>
<comment type="caution">
    <text evidence="1">The sequence shown here is derived from an EMBL/GenBank/DDBJ whole genome shotgun (WGS) entry which is preliminary data.</text>
</comment>
<proteinExistence type="predicted"/>